<feature type="domain" description="SH3" evidence="4">
    <location>
        <begin position="12"/>
        <end position="71"/>
    </location>
</feature>
<dbReference type="WBParaSite" id="MBELARI_LOCUS4353">
    <property type="protein sequence ID" value="MBELARI_LOCUS4353"/>
    <property type="gene ID" value="MBELARI_LOCUS4353"/>
</dbReference>
<dbReference type="InterPro" id="IPR001452">
    <property type="entry name" value="SH3_domain"/>
</dbReference>
<accession>A0AAF3FBN0</accession>
<dbReference type="PANTHER" id="PTHR14167">
    <property type="entry name" value="SH3 DOMAIN-CONTAINING"/>
    <property type="match status" value="1"/>
</dbReference>
<dbReference type="InterPro" id="IPR036028">
    <property type="entry name" value="SH3-like_dom_sf"/>
</dbReference>
<dbReference type="Gene3D" id="2.30.30.40">
    <property type="entry name" value="SH3 Domains"/>
    <property type="match status" value="2"/>
</dbReference>
<dbReference type="PRINTS" id="PR00499">
    <property type="entry name" value="P67PHOX"/>
</dbReference>
<evidence type="ECO:0000313" key="5">
    <source>
        <dbReference type="Proteomes" id="UP000887575"/>
    </source>
</evidence>
<reference evidence="6" key="1">
    <citation type="submission" date="2024-02" db="UniProtKB">
        <authorList>
            <consortium name="WormBaseParasite"/>
        </authorList>
    </citation>
    <scope>IDENTIFICATION</scope>
</reference>
<keyword evidence="5" id="KW-1185">Reference proteome</keyword>
<sequence>MSYPRTPSIIDPIGPYVQSQFSFRGEYTNELSFGSNEIIKLTRKIDQDWLEGELNGKVGIFPSGYVQNYTRRVNSSNNDVGNAAPHAQAIFPFQGEYANELSFGANEIIKLTRKIDKDWLEGDIGGKVGIFPAVYVQILVDLDAETTRDSKTGDEFPVPTSIEGIEIETFKSPPHSQENEGLMLRTSASLSFTKETRNECVYQGASSVQTEFLLTHLSSLQNNAAIEEARDVYKCLPESQSYAGKYIPLNSFPSTLSTSILDINSSTIGGADDSNTYTSGSTNLAKHDEWEVTGKVDNESQTEILETEELIVKEKNVQKPSRITVNSMVKKIGRIKARMGQALGKHLATKNQKSSAVSEQPKTPSAMDQSHSDKLIDFDDPEPAIPMITPLQPIPIAAALSPPLFNAAISEPILNELRPINWGIPPKTTRAQPVLSRNMVTNRPLLISPFTPTQSEIFFC</sequence>
<dbReference type="InterPro" id="IPR050384">
    <property type="entry name" value="Endophilin_SH3RF"/>
</dbReference>
<name>A0AAF3FBN0_9BILA</name>
<proteinExistence type="predicted"/>
<dbReference type="PROSITE" id="PS50002">
    <property type="entry name" value="SH3"/>
    <property type="match status" value="2"/>
</dbReference>
<dbReference type="AlphaFoldDB" id="A0AAF3FBN0"/>
<dbReference type="SMART" id="SM00326">
    <property type="entry name" value="SH3"/>
    <property type="match status" value="2"/>
</dbReference>
<keyword evidence="1 2" id="KW-0728">SH3 domain</keyword>
<feature type="compositionally biased region" description="Polar residues" evidence="3">
    <location>
        <begin position="349"/>
        <end position="369"/>
    </location>
</feature>
<evidence type="ECO:0000313" key="6">
    <source>
        <dbReference type="WBParaSite" id="MBELARI_LOCUS4353"/>
    </source>
</evidence>
<dbReference type="Proteomes" id="UP000887575">
    <property type="component" value="Unassembled WGS sequence"/>
</dbReference>
<evidence type="ECO:0000256" key="1">
    <source>
        <dbReference type="ARBA" id="ARBA00022443"/>
    </source>
</evidence>
<evidence type="ECO:0000256" key="3">
    <source>
        <dbReference type="SAM" id="MobiDB-lite"/>
    </source>
</evidence>
<evidence type="ECO:0000256" key="2">
    <source>
        <dbReference type="PROSITE-ProRule" id="PRU00192"/>
    </source>
</evidence>
<dbReference type="PANTHER" id="PTHR14167:SF116">
    <property type="entry name" value="CAP, ISOFORM AC"/>
    <property type="match status" value="1"/>
</dbReference>
<feature type="domain" description="SH3" evidence="4">
    <location>
        <begin position="82"/>
        <end position="141"/>
    </location>
</feature>
<dbReference type="Pfam" id="PF07653">
    <property type="entry name" value="SH3_2"/>
    <property type="match status" value="2"/>
</dbReference>
<dbReference type="SUPFAM" id="SSF50044">
    <property type="entry name" value="SH3-domain"/>
    <property type="match status" value="2"/>
</dbReference>
<protein>
    <submittedName>
        <fullName evidence="6">SH3 domain-containing protein</fullName>
    </submittedName>
</protein>
<feature type="region of interest" description="Disordered" evidence="3">
    <location>
        <begin position="345"/>
        <end position="372"/>
    </location>
</feature>
<organism evidence="5 6">
    <name type="scientific">Mesorhabditis belari</name>
    <dbReference type="NCBI Taxonomy" id="2138241"/>
    <lineage>
        <taxon>Eukaryota</taxon>
        <taxon>Metazoa</taxon>
        <taxon>Ecdysozoa</taxon>
        <taxon>Nematoda</taxon>
        <taxon>Chromadorea</taxon>
        <taxon>Rhabditida</taxon>
        <taxon>Rhabditina</taxon>
        <taxon>Rhabditomorpha</taxon>
        <taxon>Rhabditoidea</taxon>
        <taxon>Rhabditidae</taxon>
        <taxon>Mesorhabditinae</taxon>
        <taxon>Mesorhabditis</taxon>
    </lineage>
</organism>
<evidence type="ECO:0000259" key="4">
    <source>
        <dbReference type="PROSITE" id="PS50002"/>
    </source>
</evidence>